<feature type="transmembrane region" description="Helical" evidence="1">
    <location>
        <begin position="108"/>
        <end position="130"/>
    </location>
</feature>
<evidence type="ECO:0000313" key="3">
    <source>
        <dbReference type="Proteomes" id="UP000064412"/>
    </source>
</evidence>
<keyword evidence="1" id="KW-1133">Transmembrane helix</keyword>
<proteinExistence type="predicted"/>
<accession>A0ABD4DL83</accession>
<sequence>METHYKIIGSILIFLALVHVIFPKYFHWKKELQPLSLINRQMMSVHTFFIAFTVLLMGILCLTNTKELITTPLGKTISLGFGIFWTIRLIFQFFVYSPMLWKGKKFETTIHIVFSLLWIYLSYIFLAVGLR</sequence>
<feature type="transmembrane region" description="Helical" evidence="1">
    <location>
        <begin position="46"/>
        <end position="65"/>
    </location>
</feature>
<dbReference type="AlphaFoldDB" id="A0ABD4DL83"/>
<evidence type="ECO:0000256" key="1">
    <source>
        <dbReference type="SAM" id="Phobius"/>
    </source>
</evidence>
<evidence type="ECO:0000313" key="2">
    <source>
        <dbReference type="EMBL" id="KUY17490.1"/>
    </source>
</evidence>
<comment type="caution">
    <text evidence="2">The sequence shown here is derived from an EMBL/GenBank/DDBJ whole genome shotgun (WGS) entry which is preliminary data.</text>
</comment>
<dbReference type="Proteomes" id="UP000064412">
    <property type="component" value="Unassembled WGS sequence"/>
</dbReference>
<keyword evidence="1" id="KW-0472">Membrane</keyword>
<feature type="transmembrane region" description="Helical" evidence="1">
    <location>
        <begin position="7"/>
        <end position="26"/>
    </location>
</feature>
<gene>
    <name evidence="2" type="ORF">ATB95_14180</name>
</gene>
<feature type="transmembrane region" description="Helical" evidence="1">
    <location>
        <begin position="77"/>
        <end position="96"/>
    </location>
</feature>
<name>A0ABD4DL83_ELIMR</name>
<keyword evidence="1" id="KW-0812">Transmembrane</keyword>
<reference evidence="2 3" key="1">
    <citation type="submission" date="2015-11" db="EMBL/GenBank/DDBJ databases">
        <authorList>
            <person name="Nicholson A.C."/>
            <person name="Humrighouse B.W."/>
            <person name="Graziano J."/>
            <person name="Lasker B."/>
            <person name="Whitney A.M."/>
            <person name="Mcquiston J.R."/>
        </authorList>
    </citation>
    <scope>NUCLEOTIDE SEQUENCE [LARGE SCALE GENOMIC DNA]</scope>
    <source>
        <strain evidence="2 3">G4071</strain>
    </source>
</reference>
<dbReference type="EMBL" id="LNOI01000004">
    <property type="protein sequence ID" value="KUY17490.1"/>
    <property type="molecule type" value="Genomic_DNA"/>
</dbReference>
<organism evidence="2 3">
    <name type="scientific">Elizabethkingia miricola</name>
    <name type="common">Chryseobacterium miricola</name>
    <dbReference type="NCBI Taxonomy" id="172045"/>
    <lineage>
        <taxon>Bacteria</taxon>
        <taxon>Pseudomonadati</taxon>
        <taxon>Bacteroidota</taxon>
        <taxon>Flavobacteriia</taxon>
        <taxon>Flavobacteriales</taxon>
        <taxon>Weeksellaceae</taxon>
        <taxon>Elizabethkingia</taxon>
    </lineage>
</organism>
<protein>
    <submittedName>
        <fullName evidence="2">Uncharacterized protein</fullName>
    </submittedName>
</protein>